<keyword evidence="2" id="KW-1185">Reference proteome</keyword>
<dbReference type="InterPro" id="IPR009057">
    <property type="entry name" value="Homeodomain-like_sf"/>
</dbReference>
<dbReference type="AlphaFoldDB" id="A0AA40SX36"/>
<dbReference type="InterPro" id="IPR007367">
    <property type="entry name" value="DUF433"/>
</dbReference>
<reference evidence="1" key="1">
    <citation type="submission" date="2019-07" db="EMBL/GenBank/DDBJ databases">
        <title>Toxilogical consequences of a new and cryptic species of cyanobacteria (Komarekiella delphini-convector) recovered from the epidermis of a bottlenose dolphin and 1500 ft. in the air.</title>
        <authorList>
            <person name="Brown A.O."/>
            <person name="Dvorak P."/>
            <person name="Villanueva C.D."/>
            <person name="Foss A.J."/>
            <person name="Garvey A.D."/>
            <person name="Gibson Q.A."/>
            <person name="Johansen J.R."/>
            <person name="Casamatta D.A."/>
        </authorList>
    </citation>
    <scope>NUCLEOTIDE SEQUENCE</scope>
    <source>
        <strain evidence="1">SJRDD-AB1</strain>
    </source>
</reference>
<evidence type="ECO:0000313" key="1">
    <source>
        <dbReference type="EMBL" id="MBD6616715.1"/>
    </source>
</evidence>
<evidence type="ECO:0000313" key="2">
    <source>
        <dbReference type="Proteomes" id="UP001165986"/>
    </source>
</evidence>
<protein>
    <submittedName>
        <fullName evidence="1">DUF433 domain-containing protein</fullName>
    </submittedName>
</protein>
<dbReference type="InterPro" id="IPR036388">
    <property type="entry name" value="WH-like_DNA-bd_sf"/>
</dbReference>
<comment type="caution">
    <text evidence="1">The sequence shown here is derived from an EMBL/GenBank/DDBJ whole genome shotgun (WGS) entry which is preliminary data.</text>
</comment>
<name>A0AA40SX36_9NOST</name>
<accession>A0AA40SX36</accession>
<dbReference type="EMBL" id="VJXY01000012">
    <property type="protein sequence ID" value="MBD6616715.1"/>
    <property type="molecule type" value="Genomic_DNA"/>
</dbReference>
<gene>
    <name evidence="1" type="ORF">FNW02_12960</name>
</gene>
<dbReference type="SUPFAM" id="SSF46689">
    <property type="entry name" value="Homeodomain-like"/>
    <property type="match status" value="1"/>
</dbReference>
<dbReference type="Pfam" id="PF04255">
    <property type="entry name" value="DUF433"/>
    <property type="match status" value="1"/>
</dbReference>
<proteinExistence type="predicted"/>
<dbReference type="Gene3D" id="1.10.10.10">
    <property type="entry name" value="Winged helix-like DNA-binding domain superfamily/Winged helix DNA-binding domain"/>
    <property type="match status" value="1"/>
</dbReference>
<organism evidence="1 2">
    <name type="scientific">Komarekiella delphini-convector SJRDD-AB1</name>
    <dbReference type="NCBI Taxonomy" id="2593771"/>
    <lineage>
        <taxon>Bacteria</taxon>
        <taxon>Bacillati</taxon>
        <taxon>Cyanobacteriota</taxon>
        <taxon>Cyanophyceae</taxon>
        <taxon>Nostocales</taxon>
        <taxon>Nostocaceae</taxon>
        <taxon>Komarekiella</taxon>
        <taxon>Komarekiella delphini-convector</taxon>
    </lineage>
</organism>
<sequence>MNIGQSMSTNHIAEYFNFLSSEDIRLKNSRIGIETILYEYIDCGRSPEEIAQIYQTISLEQVYATILYYLQNKETVSAYIKNWIEHGHRMREQQRLNPPPVSEKLRQLRIERQAKQQA</sequence>
<dbReference type="Proteomes" id="UP001165986">
    <property type="component" value="Unassembled WGS sequence"/>
</dbReference>